<dbReference type="STRING" id="56857.A0A200R7X4"/>
<dbReference type="InParanoid" id="A0A200R7X4"/>
<evidence type="ECO:0000313" key="1">
    <source>
        <dbReference type="EMBL" id="OVA18805.1"/>
    </source>
</evidence>
<evidence type="ECO:0000313" key="2">
    <source>
        <dbReference type="Proteomes" id="UP000195402"/>
    </source>
</evidence>
<evidence type="ECO:0008006" key="3">
    <source>
        <dbReference type="Google" id="ProtNLM"/>
    </source>
</evidence>
<comment type="caution">
    <text evidence="1">The sequence shown here is derived from an EMBL/GenBank/DDBJ whole genome shotgun (WGS) entry which is preliminary data.</text>
</comment>
<proteinExistence type="predicted"/>
<name>A0A200R7X4_MACCD</name>
<dbReference type="SUPFAM" id="SSF52058">
    <property type="entry name" value="L domain-like"/>
    <property type="match status" value="1"/>
</dbReference>
<accession>A0A200R7X4</accession>
<dbReference type="PANTHER" id="PTHR15140">
    <property type="entry name" value="TUBULIN-SPECIFIC CHAPERONE E"/>
    <property type="match status" value="1"/>
</dbReference>
<dbReference type="EMBL" id="MVGT01000424">
    <property type="protein sequence ID" value="OVA18805.1"/>
    <property type="molecule type" value="Genomic_DNA"/>
</dbReference>
<reference evidence="1 2" key="1">
    <citation type="journal article" date="2017" name="Mol. Plant">
        <title>The Genome of Medicinal Plant Macleaya cordata Provides New Insights into Benzylisoquinoline Alkaloids Metabolism.</title>
        <authorList>
            <person name="Liu X."/>
            <person name="Liu Y."/>
            <person name="Huang P."/>
            <person name="Ma Y."/>
            <person name="Qing Z."/>
            <person name="Tang Q."/>
            <person name="Cao H."/>
            <person name="Cheng P."/>
            <person name="Zheng Y."/>
            <person name="Yuan Z."/>
            <person name="Zhou Y."/>
            <person name="Liu J."/>
            <person name="Tang Z."/>
            <person name="Zhuo Y."/>
            <person name="Zhang Y."/>
            <person name="Yu L."/>
            <person name="Huang J."/>
            <person name="Yang P."/>
            <person name="Peng Q."/>
            <person name="Zhang J."/>
            <person name="Jiang W."/>
            <person name="Zhang Z."/>
            <person name="Lin K."/>
            <person name="Ro D.K."/>
            <person name="Chen X."/>
            <person name="Xiong X."/>
            <person name="Shang Y."/>
            <person name="Huang S."/>
            <person name="Zeng J."/>
        </authorList>
    </citation>
    <scope>NUCLEOTIDE SEQUENCE [LARGE SCALE GENOMIC DNA]</scope>
    <source>
        <strain evidence="2">cv. BLH2017</strain>
        <tissue evidence="1">Root</tissue>
    </source>
</reference>
<dbReference type="OMA" id="MLPDETH"/>
<dbReference type="OrthoDB" id="1917524at2759"/>
<keyword evidence="2" id="KW-1185">Reference proteome</keyword>
<dbReference type="PANTHER" id="PTHR15140:SF37">
    <property type="entry name" value="UBIQUITIN-LIKE DOMAIN-CONTAINING PROTEIN"/>
    <property type="match status" value="1"/>
</dbReference>
<protein>
    <recommendedName>
        <fullName evidence="3">Leucine-rich repeat</fullName>
    </recommendedName>
</protein>
<dbReference type="InterPro" id="IPR032675">
    <property type="entry name" value="LRR_dom_sf"/>
</dbReference>
<organism evidence="1 2">
    <name type="scientific">Macleaya cordata</name>
    <name type="common">Five-seeded plume-poppy</name>
    <name type="synonym">Bocconia cordata</name>
    <dbReference type="NCBI Taxonomy" id="56857"/>
    <lineage>
        <taxon>Eukaryota</taxon>
        <taxon>Viridiplantae</taxon>
        <taxon>Streptophyta</taxon>
        <taxon>Embryophyta</taxon>
        <taxon>Tracheophyta</taxon>
        <taxon>Spermatophyta</taxon>
        <taxon>Magnoliopsida</taxon>
        <taxon>Ranunculales</taxon>
        <taxon>Papaveraceae</taxon>
        <taxon>Papaveroideae</taxon>
        <taxon>Macleaya</taxon>
    </lineage>
</organism>
<dbReference type="Gene3D" id="3.80.10.10">
    <property type="entry name" value="Ribonuclease Inhibitor"/>
    <property type="match status" value="1"/>
</dbReference>
<gene>
    <name evidence="1" type="ORF">BVC80_8719g5</name>
</gene>
<dbReference type="Proteomes" id="UP000195402">
    <property type="component" value="Unassembled WGS sequence"/>
</dbReference>
<sequence length="164" mass="18707">MSDSIAELHGLKSLKLCYCVEVPKFISFSNHKCKYKLRLDGILDKLPDTVELFFPPNLSKLTLRKSRLESDPMVTLQKLPNLRVIRLYPKSYLGKKMVCSEDAFFQLQVLEVCGLEELEEWKVEVGALVNLKQLGFGSCKRFKMVPDGLQHLSTLINERFVGVG</sequence>
<dbReference type="AlphaFoldDB" id="A0A200R7X4"/>